<sequence length="223" mass="24147">MDMDPASHAAWLGEPGRIFDIDQVQGLAAALSSAEYAQAHMQGAPRFADKDALLRHAAGLAPAEGLVLEFGVFAGRSINLLAECLPGRPIHGFDSFEGLPEGWRPGFGPGAFALPAPPEVPPGVELVVGWFDRTLPGFLDDHPGPAALLHVDCDLYSSTQTVLAQLRDRIGAGTILVFDEYFNYPGWQQHEHRAFREFAAGGRAYEYVGLVPSDQQVAVRMLR</sequence>
<dbReference type="Pfam" id="PF13578">
    <property type="entry name" value="Methyltransf_24"/>
    <property type="match status" value="1"/>
</dbReference>
<keyword evidence="2" id="KW-1185">Reference proteome</keyword>
<organism evidence="1 2">
    <name type="scientific">Falsiroseomonas frigidaquae</name>
    <dbReference type="NCBI Taxonomy" id="487318"/>
    <lineage>
        <taxon>Bacteria</taxon>
        <taxon>Pseudomonadati</taxon>
        <taxon>Pseudomonadota</taxon>
        <taxon>Alphaproteobacteria</taxon>
        <taxon>Acetobacterales</taxon>
        <taxon>Roseomonadaceae</taxon>
        <taxon>Falsiroseomonas</taxon>
    </lineage>
</organism>
<dbReference type="PANTHER" id="PTHR40036">
    <property type="entry name" value="MACROCIN O-METHYLTRANSFERASE"/>
    <property type="match status" value="1"/>
</dbReference>
<dbReference type="InterPro" id="IPR008884">
    <property type="entry name" value="TylF_MeTrfase"/>
</dbReference>
<evidence type="ECO:0000313" key="1">
    <source>
        <dbReference type="EMBL" id="NKE48710.1"/>
    </source>
</evidence>
<gene>
    <name evidence="1" type="ORF">HB662_28350</name>
</gene>
<dbReference type="PANTHER" id="PTHR40036:SF1">
    <property type="entry name" value="MACROCIN O-METHYLTRANSFERASE"/>
    <property type="match status" value="1"/>
</dbReference>
<dbReference type="GO" id="GO:0008168">
    <property type="term" value="F:methyltransferase activity"/>
    <property type="evidence" value="ECO:0007669"/>
    <property type="project" value="UniProtKB-KW"/>
</dbReference>
<dbReference type="Gene3D" id="3.40.50.150">
    <property type="entry name" value="Vaccinia Virus protein VP39"/>
    <property type="match status" value="1"/>
</dbReference>
<reference evidence="1 2" key="1">
    <citation type="submission" date="2020-03" db="EMBL/GenBank/DDBJ databases">
        <title>Roseomonas selenitidurans sp. nov. isolated from soil.</title>
        <authorList>
            <person name="Liu H."/>
        </authorList>
    </citation>
    <scope>NUCLEOTIDE SEQUENCE [LARGE SCALE GENOMIC DNA]</scope>
    <source>
        <strain evidence="1 2">JCM 15073</strain>
    </source>
</reference>
<dbReference type="SUPFAM" id="SSF53335">
    <property type="entry name" value="S-adenosyl-L-methionine-dependent methyltransferases"/>
    <property type="match status" value="1"/>
</dbReference>
<keyword evidence="1" id="KW-0808">Transferase</keyword>
<proteinExistence type="predicted"/>
<protein>
    <submittedName>
        <fullName evidence="1">Class I SAM-dependent methyltransferase</fullName>
    </submittedName>
</protein>
<dbReference type="RefSeq" id="WP_168055364.1">
    <property type="nucleotide sequence ID" value="NZ_JAATJR010000013.1"/>
</dbReference>
<dbReference type="GO" id="GO:0032259">
    <property type="term" value="P:methylation"/>
    <property type="evidence" value="ECO:0007669"/>
    <property type="project" value="UniProtKB-KW"/>
</dbReference>
<accession>A0ABX1F8J4</accession>
<dbReference type="EMBL" id="JAAVTX010000013">
    <property type="protein sequence ID" value="NKE48710.1"/>
    <property type="molecule type" value="Genomic_DNA"/>
</dbReference>
<evidence type="ECO:0000313" key="2">
    <source>
        <dbReference type="Proteomes" id="UP000765160"/>
    </source>
</evidence>
<name>A0ABX1F8J4_9PROT</name>
<dbReference type="InterPro" id="IPR029063">
    <property type="entry name" value="SAM-dependent_MTases_sf"/>
</dbReference>
<dbReference type="Proteomes" id="UP000765160">
    <property type="component" value="Unassembled WGS sequence"/>
</dbReference>
<keyword evidence="1" id="KW-0489">Methyltransferase</keyword>
<comment type="caution">
    <text evidence="1">The sequence shown here is derived from an EMBL/GenBank/DDBJ whole genome shotgun (WGS) entry which is preliminary data.</text>
</comment>